<accession>M1M212</accession>
<geneLocation type="plasmid" evidence="3 4">
    <name>Csp_135p</name>
</geneLocation>
<dbReference type="PANTHER" id="PTHR32204">
    <property type="entry name" value="ATPASE RAVA"/>
    <property type="match status" value="1"/>
</dbReference>
<dbReference type="EC" id="3.6.3.-" evidence="3"/>
<dbReference type="PATRIC" id="fig|931276.5.peg.5980"/>
<protein>
    <submittedName>
        <fullName evidence="3">MoxR-like ATPase</fullName>
        <ecNumber evidence="3">3.6.3.-</ecNumber>
    </submittedName>
</protein>
<dbReference type="AlphaFoldDB" id="M1M212"/>
<feature type="domain" description="ATPase RavA-like AAA lid" evidence="1">
    <location>
        <begin position="282"/>
        <end position="340"/>
    </location>
</feature>
<dbReference type="Proteomes" id="UP000011728">
    <property type="component" value="Plasmid Csp_135p"/>
</dbReference>
<dbReference type="OrthoDB" id="1814213at2"/>
<evidence type="ECO:0000313" key="4">
    <source>
        <dbReference type="Proteomes" id="UP000011728"/>
    </source>
</evidence>
<evidence type="ECO:0000313" key="3">
    <source>
        <dbReference type="EMBL" id="AGF59655.1"/>
    </source>
</evidence>
<dbReference type="InterPro" id="IPR050513">
    <property type="entry name" value="RavA_ATPases"/>
</dbReference>
<feature type="domain" description="MoxR" evidence="2">
    <location>
        <begin position="55"/>
        <end position="222"/>
    </location>
</feature>
<dbReference type="Gene3D" id="3.40.50.300">
    <property type="entry name" value="P-loop containing nucleotide triphosphate hydrolases"/>
    <property type="match status" value="1"/>
</dbReference>
<gene>
    <name evidence="3" type="ORF">Cspa_135p00950</name>
</gene>
<dbReference type="InterPro" id="IPR045427">
    <property type="entry name" value="MoxR"/>
</dbReference>
<keyword evidence="3" id="KW-0614">Plasmid</keyword>
<dbReference type="Pfam" id="PF17868">
    <property type="entry name" value="AAA_lid_8"/>
    <property type="match status" value="1"/>
</dbReference>
<dbReference type="CDD" id="cd00009">
    <property type="entry name" value="AAA"/>
    <property type="match status" value="1"/>
</dbReference>
<dbReference type="PANTHER" id="PTHR32204:SF0">
    <property type="entry name" value="ATPASE RAVA"/>
    <property type="match status" value="1"/>
</dbReference>
<keyword evidence="3" id="KW-0378">Hydrolase</keyword>
<name>M1M212_9CLOT</name>
<reference evidence="3 4" key="1">
    <citation type="submission" date="2013-02" db="EMBL/GenBank/DDBJ databases">
        <title>Genome sequence of Clostridium saccharoperbutylacetonicum N1-4(HMT).</title>
        <authorList>
            <person name="Poehlein A."/>
            <person name="Daniel R."/>
        </authorList>
    </citation>
    <scope>NUCLEOTIDE SEQUENCE [LARGE SCALE GENOMIC DNA]</scope>
    <source>
        <strain evidence="4">N1-4(HMT)</strain>
        <plasmid evidence="4">Plasmid Csp_135p</plasmid>
    </source>
</reference>
<proteinExistence type="predicted"/>
<keyword evidence="4" id="KW-1185">Reference proteome</keyword>
<organism evidence="3 4">
    <name type="scientific">Clostridium saccharoperbutylacetonicum N1-4(HMT)</name>
    <dbReference type="NCBI Taxonomy" id="931276"/>
    <lineage>
        <taxon>Bacteria</taxon>
        <taxon>Bacillati</taxon>
        <taxon>Bacillota</taxon>
        <taxon>Clostridia</taxon>
        <taxon>Eubacteriales</taxon>
        <taxon>Clostridiaceae</taxon>
        <taxon>Clostridium</taxon>
    </lineage>
</organism>
<dbReference type="InterPro" id="IPR041538">
    <property type="entry name" value="RavA-like_AAA_lid"/>
</dbReference>
<evidence type="ECO:0000259" key="2">
    <source>
        <dbReference type="Pfam" id="PF20030"/>
    </source>
</evidence>
<sequence>MFDFSKVDEEAKVDVLDINKRKKKVEKFNPKGEVSKRVNTSIVKAVEGTINDILKIEEELNELFIERENEIRMLTLAFITGSNGFFHGPAGTGKSALVEEYRNRIEDCSYFRILMGKTTEPSEIFGPVSINAMKNDIYKVNTKNKLPEANISFVDEIFKANSAVLNNLLTIMNEKLFFNEEIQKVPLISLIGASNEYYEEDNLIALYDRFLLRWNIDYINEPSNRITLFKNYLDRRRESSLLQENETVKMPVCKINIKDLMVINEKVKEITISIKVLNTYNKLLNTLLRKNIVISDRRKNESLKIVQAAALLDGRDEAEIQDLEVLKYTLWTYEEDLAAILEEVEKLANPNKNKLRNLKATFEAYKKQLLDLEDNKGSDQYVFNKTMAVTEIIKNINYGVNTINGILSSMKKEGRDNSKEFNDFMKLLNDMEEYAENIKKDIVL</sequence>
<dbReference type="EMBL" id="CP004122">
    <property type="protein sequence ID" value="AGF59655.1"/>
    <property type="molecule type" value="Genomic_DNA"/>
</dbReference>
<dbReference type="Pfam" id="PF20030">
    <property type="entry name" value="bpMoxR"/>
    <property type="match status" value="1"/>
</dbReference>
<dbReference type="InterPro" id="IPR027417">
    <property type="entry name" value="P-loop_NTPase"/>
</dbReference>
<dbReference type="KEGG" id="csr:Cspa_135p00950"/>
<dbReference type="SUPFAM" id="SSF52540">
    <property type="entry name" value="P-loop containing nucleoside triphosphate hydrolases"/>
    <property type="match status" value="1"/>
</dbReference>
<dbReference type="GO" id="GO:0016787">
    <property type="term" value="F:hydrolase activity"/>
    <property type="evidence" value="ECO:0007669"/>
    <property type="project" value="UniProtKB-KW"/>
</dbReference>
<dbReference type="HOGENOM" id="CLU_018678_0_1_9"/>
<dbReference type="RefSeq" id="WP_015395962.1">
    <property type="nucleotide sequence ID" value="NC_020292.1"/>
</dbReference>
<evidence type="ECO:0000259" key="1">
    <source>
        <dbReference type="Pfam" id="PF17868"/>
    </source>
</evidence>